<protein>
    <submittedName>
        <fullName evidence="1">Carboxylesterase 16</fullName>
    </submittedName>
</protein>
<proteinExistence type="predicted"/>
<sequence length="110" mass="12432">MPPTLTVVAEHGWMRDQAIAYSEELWKVNVDTPVLHYKDAVYEFATFDMLLKTPQAQGSAEDIAIWVKKFISPRVLSLLLWVGTITEGSKLKATLNYYVHPVTKPITIAL</sequence>
<dbReference type="InterPro" id="IPR029058">
    <property type="entry name" value="AB_hydrolase_fold"/>
</dbReference>
<gene>
    <name evidence="1" type="primary">CXE16_0</name>
    <name evidence="1" type="ORF">CFP56_025431</name>
</gene>
<accession>A0AAW0LWM5</accession>
<keyword evidence="2" id="KW-1185">Reference proteome</keyword>
<dbReference type="EMBL" id="PKMF04000040">
    <property type="protein sequence ID" value="KAK7856053.1"/>
    <property type="molecule type" value="Genomic_DNA"/>
</dbReference>
<name>A0AAW0LWM5_QUESU</name>
<dbReference type="Gene3D" id="3.40.50.1820">
    <property type="entry name" value="alpha/beta hydrolase"/>
    <property type="match status" value="1"/>
</dbReference>
<evidence type="ECO:0000313" key="1">
    <source>
        <dbReference type="EMBL" id="KAK7856053.1"/>
    </source>
</evidence>
<dbReference type="Proteomes" id="UP000237347">
    <property type="component" value="Unassembled WGS sequence"/>
</dbReference>
<evidence type="ECO:0000313" key="2">
    <source>
        <dbReference type="Proteomes" id="UP000237347"/>
    </source>
</evidence>
<reference evidence="1 2" key="1">
    <citation type="journal article" date="2018" name="Sci. Data">
        <title>The draft genome sequence of cork oak.</title>
        <authorList>
            <person name="Ramos A.M."/>
            <person name="Usie A."/>
            <person name="Barbosa P."/>
            <person name="Barros P.M."/>
            <person name="Capote T."/>
            <person name="Chaves I."/>
            <person name="Simoes F."/>
            <person name="Abreu I."/>
            <person name="Carrasquinho I."/>
            <person name="Faro C."/>
            <person name="Guimaraes J.B."/>
            <person name="Mendonca D."/>
            <person name="Nobrega F."/>
            <person name="Rodrigues L."/>
            <person name="Saibo N.J.M."/>
            <person name="Varela M.C."/>
            <person name="Egas C."/>
            <person name="Matos J."/>
            <person name="Miguel C.M."/>
            <person name="Oliveira M.M."/>
            <person name="Ricardo C.P."/>
            <person name="Goncalves S."/>
        </authorList>
    </citation>
    <scope>NUCLEOTIDE SEQUENCE [LARGE SCALE GENOMIC DNA]</scope>
    <source>
        <strain evidence="2">cv. HL8</strain>
    </source>
</reference>
<organism evidence="1 2">
    <name type="scientific">Quercus suber</name>
    <name type="common">Cork oak</name>
    <dbReference type="NCBI Taxonomy" id="58331"/>
    <lineage>
        <taxon>Eukaryota</taxon>
        <taxon>Viridiplantae</taxon>
        <taxon>Streptophyta</taxon>
        <taxon>Embryophyta</taxon>
        <taxon>Tracheophyta</taxon>
        <taxon>Spermatophyta</taxon>
        <taxon>Magnoliopsida</taxon>
        <taxon>eudicotyledons</taxon>
        <taxon>Gunneridae</taxon>
        <taxon>Pentapetalae</taxon>
        <taxon>rosids</taxon>
        <taxon>fabids</taxon>
        <taxon>Fagales</taxon>
        <taxon>Fagaceae</taxon>
        <taxon>Quercus</taxon>
    </lineage>
</organism>
<comment type="caution">
    <text evidence="1">The sequence shown here is derived from an EMBL/GenBank/DDBJ whole genome shotgun (WGS) entry which is preliminary data.</text>
</comment>
<dbReference type="SUPFAM" id="SSF53474">
    <property type="entry name" value="alpha/beta-Hydrolases"/>
    <property type="match status" value="1"/>
</dbReference>
<dbReference type="AlphaFoldDB" id="A0AAW0LWM5"/>